<evidence type="ECO:0000313" key="1">
    <source>
        <dbReference type="EMBL" id="EGQ18459.1"/>
    </source>
</evidence>
<dbReference type="eggNOG" id="ENOG502ZAP8">
    <property type="taxonomic scope" value="Bacteria"/>
</dbReference>
<reference evidence="1 2" key="1">
    <citation type="submission" date="2011-04" db="EMBL/GenBank/DDBJ databases">
        <authorList>
            <person name="Muzny D."/>
            <person name="Qin X."/>
            <person name="Deng J."/>
            <person name="Jiang H."/>
            <person name="Liu Y."/>
            <person name="Qu J."/>
            <person name="Song X.-Z."/>
            <person name="Zhang L."/>
            <person name="Thornton R."/>
            <person name="Coyle M."/>
            <person name="Francisco L."/>
            <person name="Jackson L."/>
            <person name="Javaid M."/>
            <person name="Korchina V."/>
            <person name="Kovar C."/>
            <person name="Mata R."/>
            <person name="Mathew T."/>
            <person name="Ngo R."/>
            <person name="Nguyen L."/>
            <person name="Nguyen N."/>
            <person name="Okwuonu G."/>
            <person name="Ongeri F."/>
            <person name="Pham C."/>
            <person name="Simmons D."/>
            <person name="Wilczek-Boney K."/>
            <person name="Hale W."/>
            <person name="Jakkamsetti A."/>
            <person name="Pham P."/>
            <person name="Ruth R."/>
            <person name="San Lucas F."/>
            <person name="Warren J."/>
            <person name="Zhang J."/>
            <person name="Zhao Z."/>
            <person name="Zhou C."/>
            <person name="Zhu D."/>
            <person name="Lee S."/>
            <person name="Bess C."/>
            <person name="Blankenburg K."/>
            <person name="Forbes L."/>
            <person name="Fu Q."/>
            <person name="Gubbala S."/>
            <person name="Hirani K."/>
            <person name="Jayaseelan J.C."/>
            <person name="Lara F."/>
            <person name="Munidasa M."/>
            <person name="Palculict T."/>
            <person name="Patil S."/>
            <person name="Pu L.-L."/>
            <person name="Saada N."/>
            <person name="Tang L."/>
            <person name="Weissenberger G."/>
            <person name="Zhu Y."/>
            <person name="Hemphill L."/>
            <person name="Shang Y."/>
            <person name="Youmans B."/>
            <person name="Ayvaz T."/>
            <person name="Ross M."/>
            <person name="Santibanez J."/>
            <person name="Aqrawi P."/>
            <person name="Gross S."/>
            <person name="Joshi V."/>
            <person name="Fowler G."/>
            <person name="Nazareth L."/>
            <person name="Reid J."/>
            <person name="Worley K."/>
            <person name="Petrosino J."/>
            <person name="Highlander S."/>
            <person name="Gibbs R."/>
        </authorList>
    </citation>
    <scope>NUCLEOTIDE SEQUENCE [LARGE SCALE GENOMIC DNA]</scope>
    <source>
        <strain evidence="1 2">ATCC 700821</strain>
    </source>
</reference>
<dbReference type="AlphaFoldDB" id="F9DHK0"/>
<proteinExistence type="predicted"/>
<dbReference type="HOGENOM" id="CLU_1370026_0_0_10"/>
<sequence length="165" mass="18953">MGRLVQRGNKIGDFVFCGAINVCKTSVFELLKENFKELKGIDLRYNKTQKEPKARNIKRLKWLPKEEIPLTAFYSLISFDSLPQNAVERDERGIVNLSEIAEIRGGIVIPREQGNELFFSSNLVSSYDFFSLKNSAFLLCTERVKDFCENNNFKNVVFLEMGNIV</sequence>
<dbReference type="EMBL" id="AFPY01000050">
    <property type="protein sequence ID" value="EGQ18459.1"/>
    <property type="molecule type" value="Genomic_DNA"/>
</dbReference>
<gene>
    <name evidence="1" type="ORF">HMPREF9144_1140</name>
</gene>
<evidence type="ECO:0000313" key="2">
    <source>
        <dbReference type="Proteomes" id="UP000004123"/>
    </source>
</evidence>
<protein>
    <submittedName>
        <fullName evidence="1">Uncharacterized protein</fullName>
    </submittedName>
</protein>
<comment type="caution">
    <text evidence="1">The sequence shown here is derived from an EMBL/GenBank/DDBJ whole genome shotgun (WGS) entry which is preliminary data.</text>
</comment>
<organism evidence="1 2">
    <name type="scientific">Prevotella pallens ATCC 700821</name>
    <dbReference type="NCBI Taxonomy" id="997353"/>
    <lineage>
        <taxon>Bacteria</taxon>
        <taxon>Pseudomonadati</taxon>
        <taxon>Bacteroidota</taxon>
        <taxon>Bacteroidia</taxon>
        <taxon>Bacteroidales</taxon>
        <taxon>Prevotellaceae</taxon>
        <taxon>Prevotella</taxon>
    </lineage>
</organism>
<name>F9DHK0_9BACT</name>
<dbReference type="Proteomes" id="UP000004123">
    <property type="component" value="Unassembled WGS sequence"/>
</dbReference>
<accession>F9DHK0</accession>